<feature type="coiled-coil region" evidence="7">
    <location>
        <begin position="263"/>
        <end position="290"/>
    </location>
</feature>
<keyword evidence="4" id="KW-1005">Bacterial flagellum biogenesis</keyword>
<keyword evidence="5" id="KW-0653">Protein transport</keyword>
<dbReference type="GO" id="GO:0044781">
    <property type="term" value="P:bacterial-type flagellum organization"/>
    <property type="evidence" value="ECO:0007669"/>
    <property type="project" value="UniProtKB-KW"/>
</dbReference>
<comment type="function">
    <text evidence="1">Needed for flagellar regrowth and assembly.</text>
</comment>
<evidence type="ECO:0000313" key="9">
    <source>
        <dbReference type="EMBL" id="KRT35605.1"/>
    </source>
</evidence>
<evidence type="ECO:0000259" key="8">
    <source>
        <dbReference type="Pfam" id="PF02108"/>
    </source>
</evidence>
<accession>A0A0T5XCX2</accession>
<dbReference type="GO" id="GO:0015031">
    <property type="term" value="P:protein transport"/>
    <property type="evidence" value="ECO:0007669"/>
    <property type="project" value="UniProtKB-KW"/>
</dbReference>
<dbReference type="Proteomes" id="UP000005273">
    <property type="component" value="Unassembled WGS sequence"/>
</dbReference>
<dbReference type="OrthoDB" id="5013at2"/>
<dbReference type="PANTHER" id="PTHR34982:SF1">
    <property type="entry name" value="FLAGELLAR ASSEMBLY PROTEIN FLIH"/>
    <property type="match status" value="1"/>
</dbReference>
<dbReference type="eggNOG" id="COG1317">
    <property type="taxonomic scope" value="Bacteria"/>
</dbReference>
<dbReference type="EMBL" id="ACJX03000001">
    <property type="protein sequence ID" value="KRT35605.1"/>
    <property type="molecule type" value="Genomic_DNA"/>
</dbReference>
<organism evidence="9 10">
    <name type="scientific">Acetomicrobium hydrogeniformans ATCC BAA-1850</name>
    <dbReference type="NCBI Taxonomy" id="592015"/>
    <lineage>
        <taxon>Bacteria</taxon>
        <taxon>Thermotogati</taxon>
        <taxon>Synergistota</taxon>
        <taxon>Synergistia</taxon>
        <taxon>Synergistales</taxon>
        <taxon>Acetomicrobiaceae</taxon>
        <taxon>Acetomicrobium</taxon>
    </lineage>
</organism>
<evidence type="ECO:0000256" key="5">
    <source>
        <dbReference type="ARBA" id="ARBA00022927"/>
    </source>
</evidence>
<evidence type="ECO:0000256" key="3">
    <source>
        <dbReference type="ARBA" id="ARBA00022448"/>
    </source>
</evidence>
<comment type="similarity">
    <text evidence="2">Belongs to the FliH family.</text>
</comment>
<dbReference type="InterPro" id="IPR051472">
    <property type="entry name" value="T3SS_Stator/FliH"/>
</dbReference>
<dbReference type="SUPFAM" id="SSF160527">
    <property type="entry name" value="V-type ATPase subunit E-like"/>
    <property type="match status" value="1"/>
</dbReference>
<feature type="coiled-coil region" evidence="7">
    <location>
        <begin position="60"/>
        <end position="116"/>
    </location>
</feature>
<dbReference type="Pfam" id="PF02108">
    <property type="entry name" value="FliH"/>
    <property type="match status" value="1"/>
</dbReference>
<dbReference type="RefSeq" id="WP_057940803.1">
    <property type="nucleotide sequence ID" value="NZ_ACJX03000001.1"/>
</dbReference>
<proteinExistence type="inferred from homology"/>
<evidence type="ECO:0000256" key="1">
    <source>
        <dbReference type="ARBA" id="ARBA00003041"/>
    </source>
</evidence>
<name>A0A0T5XCX2_9BACT</name>
<dbReference type="GO" id="GO:0005829">
    <property type="term" value="C:cytosol"/>
    <property type="evidence" value="ECO:0007669"/>
    <property type="project" value="TreeGrafter"/>
</dbReference>
<keyword evidence="3" id="KW-0813">Transport</keyword>
<evidence type="ECO:0000256" key="4">
    <source>
        <dbReference type="ARBA" id="ARBA00022795"/>
    </source>
</evidence>
<gene>
    <name evidence="9" type="ORF">HMPREF1705_02842</name>
</gene>
<keyword evidence="6" id="KW-1006">Bacterial flagellum protein export</keyword>
<feature type="domain" description="Flagellar assembly protein FliH/Type III secretion system HrpE" evidence="8">
    <location>
        <begin position="149"/>
        <end position="273"/>
    </location>
</feature>
<sequence length="290" mass="33623">MSDDSKLFKTVRLVPNAVKIISKVNVERLQKSPKESNAEGDVIEAGTGEYANFNELKRDYVALKGKYLSIKEKYEKLREDFDKLKGSLEIEKKNFLEKANREIEATKERAKKEAYEAGFKQGLEEGKEEALRVAKEEVAQEIAGLVGILEGCCESLSRSMDALFKQNILKMIRLWEKVLKRLLYREVKLDSEVLERLLEQVLKRMSDKEKVIIYLHPSEVAYLQEKIDQFGDMLRGVKHLEFIADDHVERGSCMVETNLGIYDARWRTQLERLSEEIDRLLMEGQQENDL</sequence>
<evidence type="ECO:0000256" key="6">
    <source>
        <dbReference type="ARBA" id="ARBA00023225"/>
    </source>
</evidence>
<dbReference type="InterPro" id="IPR018035">
    <property type="entry name" value="Flagellar_FliH/T3SS_HrpE"/>
</dbReference>
<evidence type="ECO:0000313" key="10">
    <source>
        <dbReference type="Proteomes" id="UP000005273"/>
    </source>
</evidence>
<dbReference type="PANTHER" id="PTHR34982">
    <property type="entry name" value="YOP PROTEINS TRANSLOCATION PROTEIN L"/>
    <property type="match status" value="1"/>
</dbReference>
<protein>
    <submittedName>
        <fullName evidence="9">Flagellar assembly protein FliH</fullName>
    </submittedName>
</protein>
<keyword evidence="9" id="KW-0966">Cell projection</keyword>
<keyword evidence="7" id="KW-0175">Coiled coil</keyword>
<evidence type="ECO:0000256" key="7">
    <source>
        <dbReference type="SAM" id="Coils"/>
    </source>
</evidence>
<evidence type="ECO:0000256" key="2">
    <source>
        <dbReference type="ARBA" id="ARBA00006602"/>
    </source>
</evidence>
<reference evidence="10" key="1">
    <citation type="submission" date="2012-09" db="EMBL/GenBank/DDBJ databases">
        <authorList>
            <person name="Weinstock G."/>
            <person name="Sodergren E."/>
            <person name="Clifton S."/>
            <person name="Fulton L."/>
            <person name="Fulton B."/>
            <person name="Courtney L."/>
            <person name="Fronick C."/>
            <person name="Harrison M."/>
            <person name="Strong C."/>
            <person name="Farmer C."/>
            <person name="Delehaunty K."/>
            <person name="Markovic C."/>
            <person name="Hall O."/>
            <person name="Minx P."/>
            <person name="Tomlinson C."/>
            <person name="Mitreva M."/>
            <person name="Nelson J."/>
            <person name="Hou S."/>
            <person name="Wollam A."/>
            <person name="Pepin K.H."/>
            <person name="Johnson M."/>
            <person name="Bhonagiri V."/>
            <person name="Nash W.E."/>
            <person name="Suruliraj S."/>
            <person name="Warren W."/>
            <person name="Chinwalla A."/>
            <person name="Mardis E.R."/>
            <person name="Wilson R.K."/>
        </authorList>
    </citation>
    <scope>NUCLEOTIDE SEQUENCE [LARGE SCALE GENOMIC DNA]</scope>
    <source>
        <strain evidence="10">OS1</strain>
    </source>
</reference>
<keyword evidence="9" id="KW-0969">Cilium</keyword>
<keyword evidence="9" id="KW-0282">Flagellum</keyword>
<comment type="caution">
    <text evidence="9">The sequence shown here is derived from an EMBL/GenBank/DDBJ whole genome shotgun (WGS) entry which is preliminary data.</text>
</comment>
<dbReference type="STRING" id="592015.HMPREF1705_02842"/>
<dbReference type="AlphaFoldDB" id="A0A0T5XCX2"/>
<keyword evidence="10" id="KW-1185">Reference proteome</keyword>